<dbReference type="FunFam" id="3.40.1370.10:FF:000005">
    <property type="entry name" value="39S ribosomal protein L4, mitochondrial"/>
    <property type="match status" value="1"/>
</dbReference>
<gene>
    <name evidence="8" type="ORF">CBOVIS_LOCUS2161</name>
</gene>
<evidence type="ECO:0000256" key="3">
    <source>
        <dbReference type="ARBA" id="ARBA00022980"/>
    </source>
</evidence>
<comment type="subcellular location">
    <subcellularLocation>
        <location evidence="1">Mitochondrion</location>
    </subcellularLocation>
</comment>
<accession>A0A8S1EMC4</accession>
<keyword evidence="4" id="KW-0496">Mitochondrion</keyword>
<comment type="similarity">
    <text evidence="2">Belongs to the universal ribosomal protein uL4 family.</text>
</comment>
<dbReference type="Pfam" id="PF00573">
    <property type="entry name" value="Ribosomal_L4"/>
    <property type="match status" value="1"/>
</dbReference>
<evidence type="ECO:0000256" key="1">
    <source>
        <dbReference type="ARBA" id="ARBA00004173"/>
    </source>
</evidence>
<evidence type="ECO:0000256" key="2">
    <source>
        <dbReference type="ARBA" id="ARBA00010528"/>
    </source>
</evidence>
<dbReference type="PANTHER" id="PTHR10746:SF6">
    <property type="entry name" value="LARGE RIBOSOMAL SUBUNIT PROTEIN UL4M"/>
    <property type="match status" value="1"/>
</dbReference>
<dbReference type="OrthoDB" id="275876at2759"/>
<dbReference type="PANTHER" id="PTHR10746">
    <property type="entry name" value="50S RIBOSOMAL PROTEIN L4"/>
    <property type="match status" value="1"/>
</dbReference>
<dbReference type="GO" id="GO:0005840">
    <property type="term" value="C:ribosome"/>
    <property type="evidence" value="ECO:0007669"/>
    <property type="project" value="UniProtKB-KW"/>
</dbReference>
<proteinExistence type="inferred from homology"/>
<dbReference type="EMBL" id="CADEPM010000001">
    <property type="protein sequence ID" value="CAB3398940.1"/>
    <property type="molecule type" value="Genomic_DNA"/>
</dbReference>
<evidence type="ECO:0000313" key="9">
    <source>
        <dbReference type="Proteomes" id="UP000494206"/>
    </source>
</evidence>
<dbReference type="Proteomes" id="UP000494206">
    <property type="component" value="Unassembled WGS sequence"/>
</dbReference>
<comment type="caution">
    <text evidence="8">The sequence shown here is derived from an EMBL/GenBank/DDBJ whole genome shotgun (WGS) entry which is preliminary data.</text>
</comment>
<protein>
    <recommendedName>
        <fullName evidence="6">Large ribosomal subunit protein uL4m</fullName>
    </recommendedName>
    <alternativeName>
        <fullName evidence="7">39S ribosomal protein L4, mitochondrial</fullName>
    </alternativeName>
</protein>
<reference evidence="8 9" key="1">
    <citation type="submission" date="2020-04" db="EMBL/GenBank/DDBJ databases">
        <authorList>
            <person name="Laetsch R D."/>
            <person name="Stevens L."/>
            <person name="Kumar S."/>
            <person name="Blaxter L. M."/>
        </authorList>
    </citation>
    <scope>NUCLEOTIDE SEQUENCE [LARGE SCALE GENOMIC DNA]</scope>
</reference>
<dbReference type="GO" id="GO:0005743">
    <property type="term" value="C:mitochondrial inner membrane"/>
    <property type="evidence" value="ECO:0007669"/>
    <property type="project" value="UniProtKB-ARBA"/>
</dbReference>
<dbReference type="GO" id="GO:0006412">
    <property type="term" value="P:translation"/>
    <property type="evidence" value="ECO:0007669"/>
    <property type="project" value="InterPro"/>
</dbReference>
<evidence type="ECO:0000256" key="4">
    <source>
        <dbReference type="ARBA" id="ARBA00023128"/>
    </source>
</evidence>
<keyword evidence="9" id="KW-1185">Reference proteome</keyword>
<dbReference type="Gene3D" id="3.40.1370.10">
    <property type="match status" value="1"/>
</dbReference>
<name>A0A8S1EMC4_9PELO</name>
<dbReference type="GO" id="GO:0003735">
    <property type="term" value="F:structural constituent of ribosome"/>
    <property type="evidence" value="ECO:0007669"/>
    <property type="project" value="InterPro"/>
</dbReference>
<organism evidence="8 9">
    <name type="scientific">Caenorhabditis bovis</name>
    <dbReference type="NCBI Taxonomy" id="2654633"/>
    <lineage>
        <taxon>Eukaryota</taxon>
        <taxon>Metazoa</taxon>
        <taxon>Ecdysozoa</taxon>
        <taxon>Nematoda</taxon>
        <taxon>Chromadorea</taxon>
        <taxon>Rhabditida</taxon>
        <taxon>Rhabditina</taxon>
        <taxon>Rhabditomorpha</taxon>
        <taxon>Rhabditoidea</taxon>
        <taxon>Rhabditidae</taxon>
        <taxon>Peloderinae</taxon>
        <taxon>Caenorhabditis</taxon>
    </lineage>
</organism>
<sequence length="308" mass="35150">MLARQLRNLCISRHFSSTLVLDTSSGSSSTSSSSAQHDLSNFKRELWRKPDSPFTEIPQVWISTLETVEDEKIGLVDLHPDIFRVSPRIDILHRNLTWQMNYRNVQLTKMLTKAEMPGGGRKPWPQKKTGRAHVGSIRSPQFIRGGFANGARGPRTWFYMLPDPIRVQGLCVALTMKHAQDDLHVVDNIQNLSNGDPKYWIDLCEARNYGYSVLFVDDCDTLVGGLAEAQEALPWLNVMPVYGLNCYSLIKYDTVVLSRAALEQIEQRLLRKIHQAGNLNQKYRYIDYKEKILNEAKAEEHPEMPPVV</sequence>
<dbReference type="GO" id="GO:1990904">
    <property type="term" value="C:ribonucleoprotein complex"/>
    <property type="evidence" value="ECO:0007669"/>
    <property type="project" value="UniProtKB-KW"/>
</dbReference>
<evidence type="ECO:0000313" key="8">
    <source>
        <dbReference type="EMBL" id="CAB3398940.1"/>
    </source>
</evidence>
<keyword evidence="5" id="KW-0687">Ribonucleoprotein</keyword>
<dbReference type="InterPro" id="IPR013005">
    <property type="entry name" value="Ribosomal_uL4-like"/>
</dbReference>
<dbReference type="InterPro" id="IPR023574">
    <property type="entry name" value="Ribosomal_uL4_dom_sf"/>
</dbReference>
<dbReference type="SUPFAM" id="SSF52166">
    <property type="entry name" value="Ribosomal protein L4"/>
    <property type="match status" value="1"/>
</dbReference>
<dbReference type="AlphaFoldDB" id="A0A8S1EMC4"/>
<keyword evidence="3" id="KW-0689">Ribosomal protein</keyword>
<evidence type="ECO:0000256" key="6">
    <source>
        <dbReference type="ARBA" id="ARBA00040565"/>
    </source>
</evidence>
<evidence type="ECO:0000256" key="5">
    <source>
        <dbReference type="ARBA" id="ARBA00023274"/>
    </source>
</evidence>
<dbReference type="InterPro" id="IPR002136">
    <property type="entry name" value="Ribosomal_uL4"/>
</dbReference>
<evidence type="ECO:0000256" key="7">
    <source>
        <dbReference type="ARBA" id="ARBA00082711"/>
    </source>
</evidence>